<organism evidence="2 3">
    <name type="scientific">Curvularia kusanoi</name>
    <name type="common">Cochliobolus kusanoi</name>
    <dbReference type="NCBI Taxonomy" id="90978"/>
    <lineage>
        <taxon>Eukaryota</taxon>
        <taxon>Fungi</taxon>
        <taxon>Dikarya</taxon>
        <taxon>Ascomycota</taxon>
        <taxon>Pezizomycotina</taxon>
        <taxon>Dothideomycetes</taxon>
        <taxon>Pleosporomycetidae</taxon>
        <taxon>Pleosporales</taxon>
        <taxon>Pleosporineae</taxon>
        <taxon>Pleosporaceae</taxon>
        <taxon>Curvularia</taxon>
    </lineage>
</organism>
<gene>
    <name evidence="2" type="ORF">E8E13_009972</name>
</gene>
<evidence type="ECO:0000313" key="2">
    <source>
        <dbReference type="EMBL" id="KAF3007744.1"/>
    </source>
</evidence>
<reference evidence="2" key="1">
    <citation type="submission" date="2019-04" db="EMBL/GenBank/DDBJ databases">
        <title>Sequencing of skin fungus with MAO and IRED activity.</title>
        <authorList>
            <person name="Marsaioli A.J."/>
            <person name="Bonatto J.M.C."/>
            <person name="Reis Junior O."/>
        </authorList>
    </citation>
    <scope>NUCLEOTIDE SEQUENCE</scope>
    <source>
        <strain evidence="2">30M1</strain>
    </source>
</reference>
<comment type="caution">
    <text evidence="2">The sequence shown here is derived from an EMBL/GenBank/DDBJ whole genome shotgun (WGS) entry which is preliminary data.</text>
</comment>
<keyword evidence="3" id="KW-1185">Reference proteome</keyword>
<dbReference type="Proteomes" id="UP000801428">
    <property type="component" value="Unassembled WGS sequence"/>
</dbReference>
<evidence type="ECO:0000256" key="1">
    <source>
        <dbReference type="SAM" id="MobiDB-lite"/>
    </source>
</evidence>
<feature type="region of interest" description="Disordered" evidence="1">
    <location>
        <begin position="1"/>
        <end position="135"/>
    </location>
</feature>
<sequence>MAPNVLQYFTRSAPAATRSFQQRTRALAPTLSRTYAVNPSSSAASKNNSNAANPQASSSESQDINSSAATRGTKDQDTGSLANPVSHPEDGGLGSTEEPTQSQDAMSHDPKESDASKRKKTLDYGQNKPLDAADK</sequence>
<accession>A0A9P4TIS7</accession>
<proteinExistence type="predicted"/>
<dbReference type="AlphaFoldDB" id="A0A9P4TIS7"/>
<name>A0A9P4TIS7_CURKU</name>
<evidence type="ECO:0000313" key="3">
    <source>
        <dbReference type="Proteomes" id="UP000801428"/>
    </source>
</evidence>
<feature type="compositionally biased region" description="Low complexity" evidence="1">
    <location>
        <begin position="38"/>
        <end position="62"/>
    </location>
</feature>
<protein>
    <submittedName>
        <fullName evidence="2">Uncharacterized protein</fullName>
    </submittedName>
</protein>
<dbReference type="EMBL" id="SWKU01000004">
    <property type="protein sequence ID" value="KAF3007744.1"/>
    <property type="molecule type" value="Genomic_DNA"/>
</dbReference>
<feature type="compositionally biased region" description="Basic and acidic residues" evidence="1">
    <location>
        <begin position="106"/>
        <end position="116"/>
    </location>
</feature>
<dbReference type="OrthoDB" id="4765225at2759"/>